<comment type="caution">
    <text evidence="2">The sequence shown here is derived from an EMBL/GenBank/DDBJ whole genome shotgun (WGS) entry which is preliminary data.</text>
</comment>
<keyword evidence="2" id="KW-0371">Homeobox</keyword>
<reference evidence="2" key="1">
    <citation type="submission" date="2020-09" db="EMBL/GenBank/DDBJ databases">
        <title>Genome-Enabled Discovery of Anthraquinone Biosynthesis in Senna tora.</title>
        <authorList>
            <person name="Kang S.-H."/>
            <person name="Pandey R.P."/>
            <person name="Lee C.-M."/>
            <person name="Sim J.-S."/>
            <person name="Jeong J.-T."/>
            <person name="Choi B.-S."/>
            <person name="Jung M."/>
            <person name="Ginzburg D."/>
            <person name="Zhao K."/>
            <person name="Won S.Y."/>
            <person name="Oh T.-J."/>
            <person name="Yu Y."/>
            <person name="Kim N.-H."/>
            <person name="Lee O.R."/>
            <person name="Lee T.-H."/>
            <person name="Bashyal P."/>
            <person name="Kim T.-S."/>
            <person name="Lee W.-H."/>
            <person name="Kawkins C."/>
            <person name="Kim C.-K."/>
            <person name="Kim J.S."/>
            <person name="Ahn B.O."/>
            <person name="Rhee S.Y."/>
            <person name="Sohng J.K."/>
        </authorList>
    </citation>
    <scope>NUCLEOTIDE SEQUENCE</scope>
    <source>
        <tissue evidence="2">Leaf</tissue>
    </source>
</reference>
<evidence type="ECO:0000256" key="1">
    <source>
        <dbReference type="SAM" id="MobiDB-lite"/>
    </source>
</evidence>
<dbReference type="OrthoDB" id="10056939at2759"/>
<dbReference type="Proteomes" id="UP000634136">
    <property type="component" value="Unassembled WGS sequence"/>
</dbReference>
<feature type="region of interest" description="Disordered" evidence="1">
    <location>
        <begin position="1"/>
        <end position="23"/>
    </location>
</feature>
<organism evidence="2 3">
    <name type="scientific">Senna tora</name>
    <dbReference type="NCBI Taxonomy" id="362788"/>
    <lineage>
        <taxon>Eukaryota</taxon>
        <taxon>Viridiplantae</taxon>
        <taxon>Streptophyta</taxon>
        <taxon>Embryophyta</taxon>
        <taxon>Tracheophyta</taxon>
        <taxon>Spermatophyta</taxon>
        <taxon>Magnoliopsida</taxon>
        <taxon>eudicotyledons</taxon>
        <taxon>Gunneridae</taxon>
        <taxon>Pentapetalae</taxon>
        <taxon>rosids</taxon>
        <taxon>fabids</taxon>
        <taxon>Fabales</taxon>
        <taxon>Fabaceae</taxon>
        <taxon>Caesalpinioideae</taxon>
        <taxon>Cassia clade</taxon>
        <taxon>Senna</taxon>
    </lineage>
</organism>
<proteinExistence type="predicted"/>
<gene>
    <name evidence="2" type="ORF">G2W53_041438</name>
</gene>
<evidence type="ECO:0000313" key="3">
    <source>
        <dbReference type="Proteomes" id="UP000634136"/>
    </source>
</evidence>
<keyword evidence="3" id="KW-1185">Reference proteome</keyword>
<dbReference type="AlphaFoldDB" id="A0A834VYS5"/>
<evidence type="ECO:0000313" key="2">
    <source>
        <dbReference type="EMBL" id="KAF7802327.1"/>
    </source>
</evidence>
<protein>
    <submittedName>
        <fullName evidence="2">BEL1-like homeodomain protein 9</fullName>
    </submittedName>
</protein>
<accession>A0A834VYS5</accession>
<dbReference type="GO" id="GO:0003677">
    <property type="term" value="F:DNA binding"/>
    <property type="evidence" value="ECO:0007669"/>
    <property type="project" value="UniProtKB-KW"/>
</dbReference>
<sequence>MAEGFEPYHVPQQSRRDKLKLLDSSPPSSLFPLYDPSLISSDLLPNPPSLVKQESPNFIGFSAPPGVSLHPQSSSLPIYLGTIQVINNNPFLYPTQNLQNLRQFDHQEIMVYKPEPLSFLFPVLPH</sequence>
<dbReference type="EMBL" id="JAAIUW010000013">
    <property type="protein sequence ID" value="KAF7802327.1"/>
    <property type="molecule type" value="Genomic_DNA"/>
</dbReference>
<name>A0A834VYS5_9FABA</name>
<keyword evidence="2" id="KW-0238">DNA-binding</keyword>